<reference evidence="2 3" key="1">
    <citation type="submission" date="2019-03" db="EMBL/GenBank/DDBJ databases">
        <title>Single cell metagenomics reveals metabolic interactions within the superorganism composed of flagellate Streblomastix strix and complex community of Bacteroidetes bacteria on its surface.</title>
        <authorList>
            <person name="Treitli S.C."/>
            <person name="Kolisko M."/>
            <person name="Husnik F."/>
            <person name="Keeling P."/>
            <person name="Hampl V."/>
        </authorList>
    </citation>
    <scope>NUCLEOTIDE SEQUENCE [LARGE SCALE GENOMIC DNA]</scope>
    <source>
        <strain evidence="2">ST1C</strain>
    </source>
</reference>
<organism evidence="2 3">
    <name type="scientific">Streblomastix strix</name>
    <dbReference type="NCBI Taxonomy" id="222440"/>
    <lineage>
        <taxon>Eukaryota</taxon>
        <taxon>Metamonada</taxon>
        <taxon>Preaxostyla</taxon>
        <taxon>Oxymonadida</taxon>
        <taxon>Streblomastigidae</taxon>
        <taxon>Streblomastix</taxon>
    </lineage>
</organism>
<evidence type="ECO:0000313" key="2">
    <source>
        <dbReference type="EMBL" id="KAA6373008.1"/>
    </source>
</evidence>
<dbReference type="AlphaFoldDB" id="A0A5J4URD2"/>
<feature type="compositionally biased region" description="Polar residues" evidence="1">
    <location>
        <begin position="392"/>
        <end position="422"/>
    </location>
</feature>
<dbReference type="EMBL" id="SNRW01013098">
    <property type="protein sequence ID" value="KAA6373008.1"/>
    <property type="molecule type" value="Genomic_DNA"/>
</dbReference>
<name>A0A5J4URD2_9EUKA</name>
<dbReference type="Proteomes" id="UP000324800">
    <property type="component" value="Unassembled WGS sequence"/>
</dbReference>
<comment type="caution">
    <text evidence="2">The sequence shown here is derived from an EMBL/GenBank/DDBJ whole genome shotgun (WGS) entry which is preliminary data.</text>
</comment>
<dbReference type="SUPFAM" id="SSF48371">
    <property type="entry name" value="ARM repeat"/>
    <property type="match status" value="1"/>
</dbReference>
<feature type="non-terminal residue" evidence="2">
    <location>
        <position position="429"/>
    </location>
</feature>
<sequence>MHEATLHHTSEVLKNRHPYQPVDFSIDPLKVALAHGHRGIEKIKELLTNDELPPNSILETLRLLLPLLSGQEGKLRALSYDLPLIVVNHMKTDLPAIKSISADIIGSFSTVPQGIMMLSETNVIQILSDMLRERDVACKKSASRALHKMSDIIEGSKSIIASSNCVQLICNAIVYPSIENEICGVLSNISLYDDASDIISSSITLPRLLSVAERYERNHVAACRALQTIFNCARTVIGKKNAVQNGFVERLSKLVQSTIQYQAYPNQVEAQNVQLQIIEQVASETQLFFPGAQQEWVDTQVLLAATEDFGVLTIRSTSMGVLSLLMLSLEGRKATLPSEQVEDILKKDIENAVHTVAAEDLAYFQRHGIKGQEIPYDELLIKPQSADPTEIQAPNETSGEFGDTTQSESLNGDQQGQLQQTNGEEEETT</sequence>
<evidence type="ECO:0000256" key="1">
    <source>
        <dbReference type="SAM" id="MobiDB-lite"/>
    </source>
</evidence>
<gene>
    <name evidence="2" type="ORF">EZS28_031466</name>
</gene>
<dbReference type="Gene3D" id="1.25.10.10">
    <property type="entry name" value="Leucine-rich Repeat Variant"/>
    <property type="match status" value="1"/>
</dbReference>
<dbReference type="InterPro" id="IPR016024">
    <property type="entry name" value="ARM-type_fold"/>
</dbReference>
<feature type="region of interest" description="Disordered" evidence="1">
    <location>
        <begin position="383"/>
        <end position="429"/>
    </location>
</feature>
<accession>A0A5J4URD2</accession>
<dbReference type="OrthoDB" id="7537227at2759"/>
<evidence type="ECO:0000313" key="3">
    <source>
        <dbReference type="Proteomes" id="UP000324800"/>
    </source>
</evidence>
<proteinExistence type="predicted"/>
<protein>
    <submittedName>
        <fullName evidence="2">Uncharacterized protein</fullName>
    </submittedName>
</protein>
<dbReference type="InterPro" id="IPR011989">
    <property type="entry name" value="ARM-like"/>
</dbReference>